<feature type="signal peptide" evidence="2">
    <location>
        <begin position="1"/>
        <end position="25"/>
    </location>
</feature>
<dbReference type="AlphaFoldDB" id="A0A0E3T4V4"/>
<dbReference type="GO" id="GO:0007608">
    <property type="term" value="P:sensory perception of smell"/>
    <property type="evidence" value="ECO:0007669"/>
    <property type="project" value="TreeGrafter"/>
</dbReference>
<dbReference type="SUPFAM" id="SSF47565">
    <property type="entry name" value="Insect pheromone/odorant-binding proteins"/>
    <property type="match status" value="1"/>
</dbReference>
<reference evidence="3" key="1">
    <citation type="journal article" date="2015" name="Biochem. Biophys. Res. Commun.">
        <title>Novel odorant-binding proteins and their expression patterns in grasshopper, Oedaleus asiaticus.</title>
        <authorList>
            <person name="Zhang S."/>
            <person name="Pang B."/>
            <person name="Zhang L."/>
        </authorList>
    </citation>
    <scope>NUCLEOTIDE SEQUENCE</scope>
    <source>
        <tissue evidence="3">Antennae</tissue>
    </source>
</reference>
<dbReference type="GO" id="GO:0005615">
    <property type="term" value="C:extracellular space"/>
    <property type="evidence" value="ECO:0007669"/>
    <property type="project" value="TreeGrafter"/>
</dbReference>
<gene>
    <name evidence="3" type="primary">OBP4</name>
</gene>
<name>A0A0E3T4V4_9ORTH</name>
<accession>A0A0E3T4V4</accession>
<dbReference type="InterPro" id="IPR036728">
    <property type="entry name" value="PBP_GOBP_sf"/>
</dbReference>
<proteinExistence type="evidence at transcript level"/>
<keyword evidence="1 2" id="KW-0732">Signal</keyword>
<feature type="chain" id="PRO_5002412125" evidence="2">
    <location>
        <begin position="26"/>
        <end position="149"/>
    </location>
</feature>
<dbReference type="EMBL" id="KP293570">
    <property type="protein sequence ID" value="AKC02195.1"/>
    <property type="molecule type" value="mRNA"/>
</dbReference>
<dbReference type="PANTHER" id="PTHR11857:SF42">
    <property type="entry name" value="GENERAL ODORANT-BINDING PROTEIN 19D-RELATED"/>
    <property type="match status" value="1"/>
</dbReference>
<dbReference type="GO" id="GO:0005549">
    <property type="term" value="F:odorant binding"/>
    <property type="evidence" value="ECO:0007669"/>
    <property type="project" value="InterPro"/>
</dbReference>
<dbReference type="CDD" id="cd23992">
    <property type="entry name" value="PBP_GOBP"/>
    <property type="match status" value="1"/>
</dbReference>
<dbReference type="PANTHER" id="PTHR11857">
    <property type="entry name" value="ODORANT BINDING PROTEIN-RELATED"/>
    <property type="match status" value="1"/>
</dbReference>
<sequence>MRTSAAAAAAATGAALLVLAAVASAMEMTPEFMEIVNKCKTEHEPTEDELKGMMALKVPESSNGKCFMGCVLQEIGVVKDGKFDKEEAKKHAAAKMTDKDELEKHMQLIEKCSQEVGGETDSCGIGPKLMECIKQFAPEFDIALPKPSE</sequence>
<dbReference type="SMART" id="SM00708">
    <property type="entry name" value="PhBP"/>
    <property type="match status" value="1"/>
</dbReference>
<evidence type="ECO:0000256" key="1">
    <source>
        <dbReference type="ARBA" id="ARBA00022729"/>
    </source>
</evidence>
<dbReference type="Gene3D" id="1.10.238.20">
    <property type="entry name" value="Pheromone/general odorant binding protein domain"/>
    <property type="match status" value="1"/>
</dbReference>
<evidence type="ECO:0000256" key="2">
    <source>
        <dbReference type="SAM" id="SignalP"/>
    </source>
</evidence>
<protein>
    <submittedName>
        <fullName evidence="3">Odorant-binding protein 4</fullName>
    </submittedName>
</protein>
<organism evidence="3">
    <name type="scientific">Oedaleus asiaticus</name>
    <dbReference type="NCBI Taxonomy" id="244712"/>
    <lineage>
        <taxon>Eukaryota</taxon>
        <taxon>Metazoa</taxon>
        <taxon>Ecdysozoa</taxon>
        <taxon>Arthropoda</taxon>
        <taxon>Hexapoda</taxon>
        <taxon>Insecta</taxon>
        <taxon>Pterygota</taxon>
        <taxon>Neoptera</taxon>
        <taxon>Polyneoptera</taxon>
        <taxon>Orthoptera</taxon>
        <taxon>Caelifera</taxon>
        <taxon>Acrididea</taxon>
        <taxon>Acridomorpha</taxon>
        <taxon>Acridoidea</taxon>
        <taxon>Acrididae</taxon>
        <taxon>Oedipodinae</taxon>
        <taxon>Oedaleus</taxon>
    </lineage>
</organism>
<dbReference type="Pfam" id="PF01395">
    <property type="entry name" value="PBP_GOBP"/>
    <property type="match status" value="1"/>
</dbReference>
<dbReference type="InterPro" id="IPR006170">
    <property type="entry name" value="PBP/GOBP"/>
</dbReference>
<evidence type="ECO:0000313" key="3">
    <source>
        <dbReference type="EMBL" id="AKC02195.1"/>
    </source>
</evidence>